<evidence type="ECO:0000313" key="2">
    <source>
        <dbReference type="Proteomes" id="UP000600918"/>
    </source>
</evidence>
<proteinExistence type="predicted"/>
<organism evidence="1 2">
    <name type="scientific">Vespula pensylvanica</name>
    <name type="common">Western yellow jacket</name>
    <name type="synonym">Wasp</name>
    <dbReference type="NCBI Taxonomy" id="30213"/>
    <lineage>
        <taxon>Eukaryota</taxon>
        <taxon>Metazoa</taxon>
        <taxon>Ecdysozoa</taxon>
        <taxon>Arthropoda</taxon>
        <taxon>Hexapoda</taxon>
        <taxon>Insecta</taxon>
        <taxon>Pterygota</taxon>
        <taxon>Neoptera</taxon>
        <taxon>Endopterygota</taxon>
        <taxon>Hymenoptera</taxon>
        <taxon>Apocrita</taxon>
        <taxon>Aculeata</taxon>
        <taxon>Vespoidea</taxon>
        <taxon>Vespidae</taxon>
        <taxon>Vespinae</taxon>
        <taxon>Vespula</taxon>
    </lineage>
</organism>
<dbReference type="Proteomes" id="UP000600918">
    <property type="component" value="Unassembled WGS sequence"/>
</dbReference>
<accession>A0A834UI04</accession>
<name>A0A834UI04_VESPE</name>
<comment type="caution">
    <text evidence="1">The sequence shown here is derived from an EMBL/GenBank/DDBJ whole genome shotgun (WGS) entry which is preliminary data.</text>
</comment>
<reference evidence="1" key="1">
    <citation type="journal article" date="2020" name="G3 (Bethesda)">
        <title>High-Quality Assemblies for Three Invasive Social Wasps from the &lt;i&gt;Vespula&lt;/i&gt; Genus.</title>
        <authorList>
            <person name="Harrop T.W.R."/>
            <person name="Guhlin J."/>
            <person name="McLaughlin G.M."/>
            <person name="Permina E."/>
            <person name="Stockwell P."/>
            <person name="Gilligan J."/>
            <person name="Le Lec M.F."/>
            <person name="Gruber M.A.M."/>
            <person name="Quinn O."/>
            <person name="Lovegrove M."/>
            <person name="Duncan E.J."/>
            <person name="Remnant E.J."/>
            <person name="Van Eeckhoven J."/>
            <person name="Graham B."/>
            <person name="Knapp R.A."/>
            <person name="Langford K.W."/>
            <person name="Kronenberg Z."/>
            <person name="Press M.O."/>
            <person name="Eacker S.M."/>
            <person name="Wilson-Rankin E.E."/>
            <person name="Purcell J."/>
            <person name="Lester P.J."/>
            <person name="Dearden P.K."/>
        </authorList>
    </citation>
    <scope>NUCLEOTIDE SEQUENCE</scope>
    <source>
        <strain evidence="1">Volc-1</strain>
    </source>
</reference>
<evidence type="ECO:0000313" key="1">
    <source>
        <dbReference type="EMBL" id="KAF7439412.1"/>
    </source>
</evidence>
<dbReference type="AlphaFoldDB" id="A0A834UI04"/>
<gene>
    <name evidence="1" type="ORF">H0235_001803</name>
</gene>
<sequence length="134" mass="15019">MTTTTTTTTTTTKLRSNRITSVIEFVIEDQKEFGIYGIGGSIPIQRVFGSGPAKNIYAVRSGLHVSARRACKLRTQDGAERVPGKLPVRARDSSEEHARHLSRKNEPATKFQTYIYLLALLVDIVRENRMLQVD</sequence>
<keyword evidence="2" id="KW-1185">Reference proteome</keyword>
<dbReference type="EMBL" id="JACSDY010000001">
    <property type="protein sequence ID" value="KAF7439412.1"/>
    <property type="molecule type" value="Genomic_DNA"/>
</dbReference>
<protein>
    <submittedName>
        <fullName evidence="1">Uncharacterized protein</fullName>
    </submittedName>
</protein>